<organism evidence="4 5">
    <name type="scientific">Alternaria atra</name>
    <dbReference type="NCBI Taxonomy" id="119953"/>
    <lineage>
        <taxon>Eukaryota</taxon>
        <taxon>Fungi</taxon>
        <taxon>Dikarya</taxon>
        <taxon>Ascomycota</taxon>
        <taxon>Pezizomycotina</taxon>
        <taxon>Dothideomycetes</taxon>
        <taxon>Pleosporomycetidae</taxon>
        <taxon>Pleosporales</taxon>
        <taxon>Pleosporineae</taxon>
        <taxon>Pleosporaceae</taxon>
        <taxon>Alternaria</taxon>
        <taxon>Alternaria sect. Ulocladioides</taxon>
    </lineage>
</organism>
<dbReference type="Gene3D" id="3.90.1300.10">
    <property type="entry name" value="Amidase signature (AS) domain"/>
    <property type="match status" value="1"/>
</dbReference>
<keyword evidence="5" id="KW-1185">Reference proteome</keyword>
<dbReference type="RefSeq" id="XP_043170615.1">
    <property type="nucleotide sequence ID" value="XM_043314680.1"/>
</dbReference>
<evidence type="ECO:0000256" key="2">
    <source>
        <dbReference type="ARBA" id="ARBA00022801"/>
    </source>
</evidence>
<dbReference type="GO" id="GO:0016787">
    <property type="term" value="F:hydrolase activity"/>
    <property type="evidence" value="ECO:0007669"/>
    <property type="project" value="UniProtKB-KW"/>
</dbReference>
<dbReference type="OrthoDB" id="6428749at2759"/>
<dbReference type="PANTHER" id="PTHR46072">
    <property type="entry name" value="AMIDASE-RELATED-RELATED"/>
    <property type="match status" value="1"/>
</dbReference>
<name>A0A8J2I7U4_9PLEO</name>
<reference evidence="4" key="1">
    <citation type="submission" date="2021-05" db="EMBL/GenBank/DDBJ databases">
        <authorList>
            <person name="Stam R."/>
        </authorList>
    </citation>
    <scope>NUCLEOTIDE SEQUENCE</scope>
    <source>
        <strain evidence="4">CS162</strain>
    </source>
</reference>
<feature type="domain" description="Amidase" evidence="3">
    <location>
        <begin position="2"/>
        <end position="110"/>
    </location>
</feature>
<sequence length="118" mass="12553">MTLKDQFDVKGYDSTLGYVGRAFKPAQQDCVLVSLLKEMGAIIVAKSNLPQSIMWCETDNPLWGITVHPKNPDFTSGGSTGGEATLLSLQGTVVGWGTDIGGSVRIPSHMVSSELLSP</sequence>
<evidence type="ECO:0000259" key="3">
    <source>
        <dbReference type="Pfam" id="PF01425"/>
    </source>
</evidence>
<dbReference type="Pfam" id="PF01425">
    <property type="entry name" value="Amidase"/>
    <property type="match status" value="1"/>
</dbReference>
<dbReference type="AlphaFoldDB" id="A0A8J2I7U4"/>
<accession>A0A8J2I7U4</accession>
<dbReference type="InterPro" id="IPR023631">
    <property type="entry name" value="Amidase_dom"/>
</dbReference>
<comment type="caution">
    <text evidence="4">The sequence shown here is derived from an EMBL/GenBank/DDBJ whole genome shotgun (WGS) entry which is preliminary data.</text>
</comment>
<evidence type="ECO:0000313" key="5">
    <source>
        <dbReference type="Proteomes" id="UP000676310"/>
    </source>
</evidence>
<dbReference type="PANTHER" id="PTHR46072:SF2">
    <property type="entry name" value="AMIDASE (EUROFUNG)"/>
    <property type="match status" value="1"/>
</dbReference>
<evidence type="ECO:0000256" key="1">
    <source>
        <dbReference type="ARBA" id="ARBA00009199"/>
    </source>
</evidence>
<keyword evidence="2" id="KW-0378">Hydrolase</keyword>
<evidence type="ECO:0000313" key="4">
    <source>
        <dbReference type="EMBL" id="CAG5169604.1"/>
    </source>
</evidence>
<proteinExistence type="inferred from homology"/>
<comment type="similarity">
    <text evidence="1">Belongs to the amidase family.</text>
</comment>
<dbReference type="SUPFAM" id="SSF75304">
    <property type="entry name" value="Amidase signature (AS) enzymes"/>
    <property type="match status" value="1"/>
</dbReference>
<dbReference type="EMBL" id="CAJRGZ010000022">
    <property type="protein sequence ID" value="CAG5169604.1"/>
    <property type="molecule type" value="Genomic_DNA"/>
</dbReference>
<dbReference type="Proteomes" id="UP000676310">
    <property type="component" value="Unassembled WGS sequence"/>
</dbReference>
<protein>
    <recommendedName>
        <fullName evidence="3">Amidase domain-containing protein</fullName>
    </recommendedName>
</protein>
<dbReference type="GeneID" id="67019012"/>
<gene>
    <name evidence="4" type="ORF">ALTATR162_LOCUS7054</name>
</gene>
<dbReference type="InterPro" id="IPR036928">
    <property type="entry name" value="AS_sf"/>
</dbReference>